<evidence type="ECO:0000313" key="3">
    <source>
        <dbReference type="Proteomes" id="UP000029488"/>
    </source>
</evidence>
<name>A0A089RXH9_9LACO</name>
<proteinExistence type="predicted"/>
<feature type="transmembrane region" description="Helical" evidence="1">
    <location>
        <begin position="38"/>
        <end position="65"/>
    </location>
</feature>
<keyword evidence="1" id="KW-1133">Transmembrane helix</keyword>
<keyword evidence="1" id="KW-0472">Membrane</keyword>
<protein>
    <submittedName>
        <fullName evidence="2">Putative membrane spanning protein</fullName>
    </submittedName>
</protein>
<dbReference type="GO" id="GO:0022857">
    <property type="term" value="F:transmembrane transporter activity"/>
    <property type="evidence" value="ECO:0007669"/>
    <property type="project" value="InterPro"/>
</dbReference>
<feature type="transmembrane region" description="Helical" evidence="1">
    <location>
        <begin position="72"/>
        <end position="94"/>
    </location>
</feature>
<dbReference type="Gene3D" id="1.10.1760.20">
    <property type="match status" value="1"/>
</dbReference>
<evidence type="ECO:0000313" key="2">
    <source>
        <dbReference type="EMBL" id="AIR11227.1"/>
    </source>
</evidence>
<dbReference type="Proteomes" id="UP000029488">
    <property type="component" value="Chromosome"/>
</dbReference>
<feature type="transmembrane region" description="Helical" evidence="1">
    <location>
        <begin position="130"/>
        <end position="152"/>
    </location>
</feature>
<feature type="transmembrane region" description="Helical" evidence="1">
    <location>
        <begin position="100"/>
        <end position="123"/>
    </location>
</feature>
<dbReference type="EMBL" id="CP007646">
    <property type="protein sequence ID" value="AIR11227.1"/>
    <property type="molecule type" value="Genomic_DNA"/>
</dbReference>
<dbReference type="InterPro" id="IPR024529">
    <property type="entry name" value="ECF_trnsprt_substrate-spec"/>
</dbReference>
<dbReference type="KEGG" id="lsj:LSJ_1579"/>
<organism evidence="2 3">
    <name type="scientific">Ligilactobacillus salivarius</name>
    <dbReference type="NCBI Taxonomy" id="1624"/>
    <lineage>
        <taxon>Bacteria</taxon>
        <taxon>Bacillati</taxon>
        <taxon>Bacillota</taxon>
        <taxon>Bacilli</taxon>
        <taxon>Lactobacillales</taxon>
        <taxon>Lactobacillaceae</taxon>
        <taxon>Ligilactobacillus</taxon>
    </lineage>
</organism>
<sequence length="186" mass="19758">MKKLSTKIITILALCIALNIVGSNIALLLKLPIYLDTIGTILAASLVGPVGGVTVGALTSIIVGLTTDLFSLYYLPVQLIVGLIAGMVYSHYAADTFKKLWWLAIIISLPATLVSSAITLFLFHGITSSGSAIIVQILAKLGLGKGLAIFLVQVGTDYLDRLVAIYVVSLVYKSLKSRMSLGVTKY</sequence>
<accession>A0A089RXH9</accession>
<evidence type="ECO:0000256" key="1">
    <source>
        <dbReference type="SAM" id="Phobius"/>
    </source>
</evidence>
<gene>
    <name evidence="2" type="ORF">LSJ_1579</name>
</gene>
<keyword evidence="1" id="KW-0812">Transmembrane</keyword>
<reference evidence="2 3" key="1">
    <citation type="journal article" date="2014" name="BMC Genomics">
        <title>Unusual genome complexity in Lactobacillus salivarius JCM1046.</title>
        <authorList>
            <person name="Raftis E.J."/>
            <person name="Forde B.M."/>
            <person name="Claesson M.J."/>
            <person name="O'Toole P.W."/>
        </authorList>
    </citation>
    <scope>NUCLEOTIDE SEQUENCE [LARGE SCALE GENOMIC DNA]</scope>
    <source>
        <strain evidence="2 3">JCM1046</strain>
    </source>
</reference>
<dbReference type="Pfam" id="PF12822">
    <property type="entry name" value="ECF_trnsprt"/>
    <property type="match status" value="1"/>
</dbReference>
<dbReference type="AlphaFoldDB" id="A0A089RXH9"/>
<dbReference type="RefSeq" id="WP_044005409.1">
    <property type="nucleotide sequence ID" value="NZ_CP007646.1"/>
</dbReference>